<keyword evidence="1" id="KW-0175">Coiled coil</keyword>
<reference evidence="3" key="1">
    <citation type="submission" date="2022-10" db="EMBL/GenBank/DDBJ databases">
        <title>Hoeflea sp. J2-29, isolated from marine algae.</title>
        <authorList>
            <person name="Kristyanto S."/>
            <person name="Kim J.M."/>
            <person name="Jeon C.O."/>
        </authorList>
    </citation>
    <scope>NUCLEOTIDE SEQUENCE</scope>
    <source>
        <strain evidence="3">J2-29</strain>
    </source>
</reference>
<dbReference type="EMBL" id="JAOVZQ010000001">
    <property type="protein sequence ID" value="MCY0095038.1"/>
    <property type="molecule type" value="Genomic_DNA"/>
</dbReference>
<feature type="coiled-coil region" evidence="1">
    <location>
        <begin position="41"/>
        <end position="68"/>
    </location>
</feature>
<proteinExistence type="predicted"/>
<dbReference type="Pfam" id="PF04977">
    <property type="entry name" value="DivIC"/>
    <property type="match status" value="1"/>
</dbReference>
<accession>A0ABT3YGN6</accession>
<sequence length="105" mass="12400">MRTQFKKKRSWIRWIIPALSIGCFSYFGFHSWHGAFGLESAEALEIRRIELTEQLASLTERRQHLERKVMLLSDGAVEADMLDERARLLLNVAREDEVVYFHQLH</sequence>
<gene>
    <name evidence="3" type="ORF">OEG82_13535</name>
</gene>
<protein>
    <submittedName>
        <fullName evidence="3">Septum formation initiator family protein</fullName>
    </submittedName>
</protein>
<dbReference type="Proteomes" id="UP001081283">
    <property type="component" value="Unassembled WGS sequence"/>
</dbReference>
<feature type="transmembrane region" description="Helical" evidence="2">
    <location>
        <begin position="12"/>
        <end position="29"/>
    </location>
</feature>
<dbReference type="InterPro" id="IPR007060">
    <property type="entry name" value="FtsL/DivIC"/>
</dbReference>
<evidence type="ECO:0000256" key="2">
    <source>
        <dbReference type="SAM" id="Phobius"/>
    </source>
</evidence>
<evidence type="ECO:0000313" key="3">
    <source>
        <dbReference type="EMBL" id="MCY0095038.1"/>
    </source>
</evidence>
<evidence type="ECO:0000256" key="1">
    <source>
        <dbReference type="SAM" id="Coils"/>
    </source>
</evidence>
<dbReference type="RefSeq" id="WP_267612942.1">
    <property type="nucleotide sequence ID" value="NZ_JAOVZQ010000001.1"/>
</dbReference>
<keyword evidence="2" id="KW-0472">Membrane</keyword>
<organism evidence="3 4">
    <name type="scientific">Hoeflea ulvae</name>
    <dbReference type="NCBI Taxonomy" id="2983764"/>
    <lineage>
        <taxon>Bacteria</taxon>
        <taxon>Pseudomonadati</taxon>
        <taxon>Pseudomonadota</taxon>
        <taxon>Alphaproteobacteria</taxon>
        <taxon>Hyphomicrobiales</taxon>
        <taxon>Rhizobiaceae</taxon>
        <taxon>Hoeflea</taxon>
    </lineage>
</organism>
<name>A0ABT3YGN6_9HYPH</name>
<keyword evidence="2" id="KW-1133">Transmembrane helix</keyword>
<keyword evidence="2" id="KW-0812">Transmembrane</keyword>
<comment type="caution">
    <text evidence="3">The sequence shown here is derived from an EMBL/GenBank/DDBJ whole genome shotgun (WGS) entry which is preliminary data.</text>
</comment>
<evidence type="ECO:0000313" key="4">
    <source>
        <dbReference type="Proteomes" id="UP001081283"/>
    </source>
</evidence>
<keyword evidence="4" id="KW-1185">Reference proteome</keyword>